<dbReference type="Gene3D" id="3.10.690.10">
    <property type="entry name" value="Bifunctional nuclease domain"/>
    <property type="match status" value="1"/>
</dbReference>
<evidence type="ECO:0000313" key="2">
    <source>
        <dbReference type="EMBL" id="GHP00121.1"/>
    </source>
</evidence>
<evidence type="ECO:0000313" key="3">
    <source>
        <dbReference type="Proteomes" id="UP000597444"/>
    </source>
</evidence>
<dbReference type="Pfam" id="PF02577">
    <property type="entry name" value="BFN_dom"/>
    <property type="match status" value="1"/>
</dbReference>
<reference evidence="2" key="1">
    <citation type="submission" date="2020-10" db="EMBL/GenBank/DDBJ databases">
        <title>Taxonomic study of unclassified bacteria belonging to the class Ktedonobacteria.</title>
        <authorList>
            <person name="Yabe S."/>
            <person name="Wang C.M."/>
            <person name="Zheng Y."/>
            <person name="Sakai Y."/>
            <person name="Cavaletti L."/>
            <person name="Monciardini P."/>
            <person name="Donadio S."/>
        </authorList>
    </citation>
    <scope>NUCLEOTIDE SEQUENCE</scope>
    <source>
        <strain evidence="2">ID150040</strain>
    </source>
</reference>
<dbReference type="InterPro" id="IPR003729">
    <property type="entry name" value="Bi_nuclease_dom"/>
</dbReference>
<comment type="caution">
    <text evidence="2">The sequence shown here is derived from an EMBL/GenBank/DDBJ whole genome shotgun (WGS) entry which is preliminary data.</text>
</comment>
<dbReference type="Gene3D" id="2.60.120.260">
    <property type="entry name" value="Galactose-binding domain-like"/>
    <property type="match status" value="2"/>
</dbReference>
<feature type="domain" description="BFN" evidence="1">
    <location>
        <begin position="1"/>
        <end position="139"/>
    </location>
</feature>
<name>A0A8J3N919_9CHLR</name>
<gene>
    <name evidence="2" type="ORF">KSF_101680</name>
</gene>
<sequence length="498" mass="56680">MTPLKIALVKKLTKLWTTTVVLSDEREERALPFWYHNLQIELSTIIHDPLIEAGRKVIGEPFAIDFLLKLIQELGGSIERIEIDALQGDITYARLHMRGRDGKPALVNTRLDDALSLALRLETPLAINDELWQHLSVSLTEKEANRELQFEAVAAMAQHTSIRPLASPITSQQPRNLDFRDGLKGWQARGLPLWEKRFDLQLDPEVTYQGRPVLRAVLQGEDGTNQESILRNVISLSHEGFLADTYRGKRMRLVTYCQVREAKEAYFEIVVTSPPLQPDSEHYQLLITRTPLLEETADWQRQELVVDVPQNASVIMLKLHMADQGTFWISAIQWEPVDQSVPLTQFYHTLPLADLQNLDFQHGLDGWFSRSGNPRDYTYGTESVDGKGTHCMYIKAIREEPRSLMRLQQSIKADNYLGKRVRLRGSLKGNGLLKPARLYMRKGAIQGYVEHCIVGTQDWTACEIATFLHEEASQLEIGLLLNGKGQVWLKDLAFEVVG</sequence>
<dbReference type="Proteomes" id="UP000597444">
    <property type="component" value="Unassembled WGS sequence"/>
</dbReference>
<dbReference type="GO" id="GO:0004518">
    <property type="term" value="F:nuclease activity"/>
    <property type="evidence" value="ECO:0007669"/>
    <property type="project" value="InterPro"/>
</dbReference>
<dbReference type="InterPro" id="IPR036104">
    <property type="entry name" value="BFN_sf"/>
</dbReference>
<accession>A0A8J3N919</accession>
<dbReference type="SUPFAM" id="SSF103256">
    <property type="entry name" value="Hypothetical protein TM0160"/>
    <property type="match status" value="1"/>
</dbReference>
<evidence type="ECO:0000259" key="1">
    <source>
        <dbReference type="PROSITE" id="PS51658"/>
    </source>
</evidence>
<proteinExistence type="predicted"/>
<dbReference type="AlphaFoldDB" id="A0A8J3N919"/>
<keyword evidence="3" id="KW-1185">Reference proteome</keyword>
<dbReference type="EMBL" id="BNJK01000002">
    <property type="protein sequence ID" value="GHP00121.1"/>
    <property type="molecule type" value="Genomic_DNA"/>
</dbReference>
<dbReference type="PROSITE" id="PS51658">
    <property type="entry name" value="BFN"/>
    <property type="match status" value="1"/>
</dbReference>
<dbReference type="RefSeq" id="WP_220210704.1">
    <property type="nucleotide sequence ID" value="NZ_BNJK01000002.1"/>
</dbReference>
<protein>
    <recommendedName>
        <fullName evidence="1">BFN domain-containing protein</fullName>
    </recommendedName>
</protein>
<organism evidence="2 3">
    <name type="scientific">Reticulibacter mediterranei</name>
    <dbReference type="NCBI Taxonomy" id="2778369"/>
    <lineage>
        <taxon>Bacteria</taxon>
        <taxon>Bacillati</taxon>
        <taxon>Chloroflexota</taxon>
        <taxon>Ktedonobacteria</taxon>
        <taxon>Ktedonobacterales</taxon>
        <taxon>Reticulibacteraceae</taxon>
        <taxon>Reticulibacter</taxon>
    </lineage>
</organism>